<dbReference type="AlphaFoldDB" id="A0A9P0BA57"/>
<reference evidence="1" key="1">
    <citation type="submission" date="2021-12" db="EMBL/GenBank/DDBJ databases">
        <authorList>
            <person name="King R."/>
        </authorList>
    </citation>
    <scope>NUCLEOTIDE SEQUENCE</scope>
</reference>
<dbReference type="OrthoDB" id="6610762at2759"/>
<dbReference type="Proteomes" id="UP001154078">
    <property type="component" value="Chromosome 5"/>
</dbReference>
<name>A0A9P0BA57_BRAAE</name>
<accession>A0A9P0BA57</accession>
<organism evidence="1 2">
    <name type="scientific">Brassicogethes aeneus</name>
    <name type="common">Rape pollen beetle</name>
    <name type="synonym">Meligethes aeneus</name>
    <dbReference type="NCBI Taxonomy" id="1431903"/>
    <lineage>
        <taxon>Eukaryota</taxon>
        <taxon>Metazoa</taxon>
        <taxon>Ecdysozoa</taxon>
        <taxon>Arthropoda</taxon>
        <taxon>Hexapoda</taxon>
        <taxon>Insecta</taxon>
        <taxon>Pterygota</taxon>
        <taxon>Neoptera</taxon>
        <taxon>Endopterygota</taxon>
        <taxon>Coleoptera</taxon>
        <taxon>Polyphaga</taxon>
        <taxon>Cucujiformia</taxon>
        <taxon>Nitidulidae</taxon>
        <taxon>Meligethinae</taxon>
        <taxon>Brassicogethes</taxon>
    </lineage>
</organism>
<protein>
    <submittedName>
        <fullName evidence="1">Uncharacterized protein</fullName>
    </submittedName>
</protein>
<proteinExistence type="predicted"/>
<gene>
    <name evidence="1" type="ORF">MELIAE_LOCUS8238</name>
</gene>
<sequence>MYNLNCKIFDFPERPVKDVRLGLYAKKTYSPPVKVHDWQVLASKLEDTVSSHQDVDYSTETKSKYVWSNTKRWINFNKKMTNICSYKDDTELDQAQENFIPEHCEDYVTSMQAGYSPPYPYAMQRISMPSTPYFLNRFLNKPTTMSTLKFFDDENSSHTCRLQKYRQVRHKSWNPWLGVYNDGSK</sequence>
<evidence type="ECO:0000313" key="1">
    <source>
        <dbReference type="EMBL" id="CAH0557533.1"/>
    </source>
</evidence>
<evidence type="ECO:0000313" key="2">
    <source>
        <dbReference type="Proteomes" id="UP001154078"/>
    </source>
</evidence>
<keyword evidence="2" id="KW-1185">Reference proteome</keyword>
<dbReference type="EMBL" id="OV121136">
    <property type="protein sequence ID" value="CAH0557533.1"/>
    <property type="molecule type" value="Genomic_DNA"/>
</dbReference>